<reference evidence="3" key="2">
    <citation type="submission" date="2020-02" db="EMBL/GenBank/DDBJ databases">
        <authorList>
            <person name="Matsumoto Y."/>
            <person name="Motooka D."/>
            <person name="Nakamura S."/>
        </authorList>
    </citation>
    <scope>NUCLEOTIDE SEQUENCE</scope>
    <source>
        <strain evidence="3">JCM 13671</strain>
    </source>
</reference>
<dbReference type="GO" id="GO:0046872">
    <property type="term" value="F:metal ion binding"/>
    <property type="evidence" value="ECO:0007669"/>
    <property type="project" value="UniProtKB-KW"/>
</dbReference>
<evidence type="ECO:0000313" key="3">
    <source>
        <dbReference type="EMBL" id="BBZ36251.1"/>
    </source>
</evidence>
<dbReference type="Gene3D" id="3.10.180.10">
    <property type="entry name" value="2,3-Dihydroxybiphenyl 1,2-Dioxygenase, domain 1"/>
    <property type="match status" value="1"/>
</dbReference>
<dbReference type="InterPro" id="IPR017515">
    <property type="entry name" value="MeMalonyl-CoA_epimerase"/>
</dbReference>
<reference evidence="3" key="1">
    <citation type="journal article" date="2019" name="Emerg. Microbes Infect.">
        <title>Comprehensive subspecies identification of 175 nontuberculous mycobacteria species based on 7547 genomic profiles.</title>
        <authorList>
            <person name="Matsumoto Y."/>
            <person name="Kinjo T."/>
            <person name="Motooka D."/>
            <person name="Nabeya D."/>
            <person name="Jung N."/>
            <person name="Uechi K."/>
            <person name="Horii T."/>
            <person name="Iida T."/>
            <person name="Fujita J."/>
            <person name="Nakamura S."/>
        </authorList>
    </citation>
    <scope>NUCLEOTIDE SEQUENCE [LARGE SCALE GENOMIC DNA]</scope>
    <source>
        <strain evidence="3">JCM 13671</strain>
    </source>
</reference>
<dbReference type="PANTHER" id="PTHR43048">
    <property type="entry name" value="METHYLMALONYL-COA EPIMERASE"/>
    <property type="match status" value="1"/>
</dbReference>
<organism evidence="3 4">
    <name type="scientific">Mycolicibacterium confluentis</name>
    <dbReference type="NCBI Taxonomy" id="28047"/>
    <lineage>
        <taxon>Bacteria</taxon>
        <taxon>Bacillati</taxon>
        <taxon>Actinomycetota</taxon>
        <taxon>Actinomycetes</taxon>
        <taxon>Mycobacteriales</taxon>
        <taxon>Mycobacteriaceae</taxon>
        <taxon>Mycolicibacterium</taxon>
    </lineage>
</organism>
<dbReference type="RefSeq" id="WP_085152214.1">
    <property type="nucleotide sequence ID" value="NZ_AP022612.1"/>
</dbReference>
<evidence type="ECO:0000256" key="1">
    <source>
        <dbReference type="ARBA" id="ARBA00009308"/>
    </source>
</evidence>
<name>A0A7I7Y5S7_9MYCO</name>
<evidence type="ECO:0000313" key="4">
    <source>
        <dbReference type="Proteomes" id="UP000466931"/>
    </source>
</evidence>
<dbReference type="AlphaFoldDB" id="A0A7I7Y5S7"/>
<dbReference type="PANTHER" id="PTHR43048:SF3">
    <property type="entry name" value="METHYLMALONYL-COA EPIMERASE, MITOCHONDRIAL"/>
    <property type="match status" value="1"/>
</dbReference>
<keyword evidence="2" id="KW-0479">Metal-binding</keyword>
<proteinExistence type="inferred from homology"/>
<evidence type="ECO:0000256" key="2">
    <source>
        <dbReference type="ARBA" id="ARBA00022723"/>
    </source>
</evidence>
<protein>
    <submittedName>
        <fullName evidence="3">Glyoxalase</fullName>
    </submittedName>
</protein>
<dbReference type="Proteomes" id="UP000466931">
    <property type="component" value="Chromosome"/>
</dbReference>
<dbReference type="OrthoDB" id="9792173at2"/>
<comment type="similarity">
    <text evidence="1">Belongs to the methylmalonyl-CoA epimerase family.</text>
</comment>
<dbReference type="GO" id="GO:0004493">
    <property type="term" value="F:methylmalonyl-CoA epimerase activity"/>
    <property type="evidence" value="ECO:0007669"/>
    <property type="project" value="TreeGrafter"/>
</dbReference>
<dbReference type="EMBL" id="AP022612">
    <property type="protein sequence ID" value="BBZ36251.1"/>
    <property type="molecule type" value="Genomic_DNA"/>
</dbReference>
<dbReference type="InterPro" id="IPR029068">
    <property type="entry name" value="Glyas_Bleomycin-R_OHBP_Dase"/>
</dbReference>
<dbReference type="Pfam" id="PF13669">
    <property type="entry name" value="Glyoxalase_4"/>
    <property type="match status" value="1"/>
</dbReference>
<gene>
    <name evidence="3" type="ORF">MCNF_48560</name>
</gene>
<dbReference type="GO" id="GO:0046491">
    <property type="term" value="P:L-methylmalonyl-CoA metabolic process"/>
    <property type="evidence" value="ECO:0007669"/>
    <property type="project" value="TreeGrafter"/>
</dbReference>
<dbReference type="InterPro" id="IPR037523">
    <property type="entry name" value="VOC_core"/>
</dbReference>
<dbReference type="SUPFAM" id="SSF54593">
    <property type="entry name" value="Glyoxalase/Bleomycin resistance protein/Dihydroxybiphenyl dioxygenase"/>
    <property type="match status" value="1"/>
</dbReference>
<accession>A0A7I7Y5S7</accession>
<dbReference type="PROSITE" id="PS51819">
    <property type="entry name" value="VOC"/>
    <property type="match status" value="1"/>
</dbReference>
<keyword evidence="4" id="KW-1185">Reference proteome</keyword>
<sequence>MSSSPLPGPVRQIGYVVGDLDAALASWVELGVGPWFVLRRIVQQADHRGERCEVTISIALANSGELQLELIEQHGDTPSIYTEFLDGNGPGFHQLAYWPEDFDATLRAVRDAGWPVVWSSAEEGGVRYAYVEPPAGVATVVELMEYNDVTQGLAKFVRDAADGWDGSDPIRPLN</sequence>
<dbReference type="InterPro" id="IPR051785">
    <property type="entry name" value="MMCE/EMCE_epimerase"/>
</dbReference>
<dbReference type="CDD" id="cd07249">
    <property type="entry name" value="MMCE"/>
    <property type="match status" value="1"/>
</dbReference>